<dbReference type="EMBL" id="WSES01000007">
    <property type="protein sequence ID" value="MVW62536.1"/>
    <property type="molecule type" value="Genomic_DNA"/>
</dbReference>
<accession>A0A7X3KA04</accession>
<proteinExistence type="predicted"/>
<gene>
    <name evidence="3" type="ORF">GPY61_21635</name>
</gene>
<protein>
    <submittedName>
        <fullName evidence="3">Uncharacterized protein</fullName>
    </submittedName>
</protein>
<feature type="region of interest" description="Disordered" evidence="1">
    <location>
        <begin position="36"/>
        <end position="70"/>
    </location>
</feature>
<reference evidence="3 4" key="1">
    <citation type="submission" date="2019-12" db="EMBL/GenBank/DDBJ databases">
        <authorList>
            <person name="Li C."/>
            <person name="Zhao J."/>
        </authorList>
    </citation>
    <scope>NUCLEOTIDE SEQUENCE [LARGE SCALE GENOMIC DNA]</scope>
    <source>
        <strain evidence="3 4">NEAU-DD11</strain>
    </source>
</reference>
<sequence>MKPTILGILLGAVMLPALAQTTDEHVHVSIHCKTATGKCKAPPVPPVPPTPPAPPAPPAPPVPDVGEAGVPPALPPIPAVPGVPAVPAPPPPPKLPPVPAEAHAACAGKPAGSALTWDLGGGEVMKGVCTKRNGKTVFVLRSYELNG</sequence>
<feature type="signal peptide" evidence="2">
    <location>
        <begin position="1"/>
        <end position="19"/>
    </location>
</feature>
<evidence type="ECO:0000313" key="3">
    <source>
        <dbReference type="EMBL" id="MVW62536.1"/>
    </source>
</evidence>
<dbReference type="Proteomes" id="UP000443353">
    <property type="component" value="Unassembled WGS sequence"/>
</dbReference>
<keyword evidence="4" id="KW-1185">Reference proteome</keyword>
<dbReference type="RefSeq" id="WP_160409970.1">
    <property type="nucleotide sequence ID" value="NZ_WSES01000007.1"/>
</dbReference>
<evidence type="ECO:0000256" key="2">
    <source>
        <dbReference type="SAM" id="SignalP"/>
    </source>
</evidence>
<evidence type="ECO:0000256" key="1">
    <source>
        <dbReference type="SAM" id="MobiDB-lite"/>
    </source>
</evidence>
<name>A0A7X3KA04_9BURK</name>
<comment type="caution">
    <text evidence="3">The sequence shown here is derived from an EMBL/GenBank/DDBJ whole genome shotgun (WGS) entry which is preliminary data.</text>
</comment>
<evidence type="ECO:0000313" key="4">
    <source>
        <dbReference type="Proteomes" id="UP000443353"/>
    </source>
</evidence>
<organism evidence="3 4">
    <name type="scientific">Massilia cellulosiltytica</name>
    <dbReference type="NCBI Taxonomy" id="2683234"/>
    <lineage>
        <taxon>Bacteria</taxon>
        <taxon>Pseudomonadati</taxon>
        <taxon>Pseudomonadota</taxon>
        <taxon>Betaproteobacteria</taxon>
        <taxon>Burkholderiales</taxon>
        <taxon>Oxalobacteraceae</taxon>
        <taxon>Telluria group</taxon>
        <taxon>Massilia</taxon>
    </lineage>
</organism>
<feature type="chain" id="PRO_5030865871" evidence="2">
    <location>
        <begin position="20"/>
        <end position="147"/>
    </location>
</feature>
<feature type="compositionally biased region" description="Pro residues" evidence="1">
    <location>
        <begin position="42"/>
        <end position="63"/>
    </location>
</feature>
<dbReference type="AlphaFoldDB" id="A0A7X3KA04"/>
<keyword evidence="2" id="KW-0732">Signal</keyword>